<reference evidence="10 11" key="1">
    <citation type="submission" date="2024-06" db="EMBL/GenBank/DDBJ databases">
        <authorList>
            <person name="Kaempfer P."/>
            <person name="Viver T."/>
        </authorList>
    </citation>
    <scope>NUCLEOTIDE SEQUENCE [LARGE SCALE GENOMIC DNA]</scope>
    <source>
        <strain evidence="10 11">ST-87</strain>
    </source>
</reference>
<evidence type="ECO:0000313" key="11">
    <source>
        <dbReference type="Proteomes" id="UP001629260"/>
    </source>
</evidence>
<evidence type="ECO:0000256" key="3">
    <source>
        <dbReference type="ARBA" id="ARBA00022448"/>
    </source>
</evidence>
<dbReference type="InterPro" id="IPR013563">
    <property type="entry name" value="Oligopep_ABC_C"/>
</dbReference>
<proteinExistence type="inferred from homology"/>
<comment type="caution">
    <text evidence="10">The sequence shown here is derived from an EMBL/GenBank/DDBJ whole genome shotgun (WGS) entry which is preliminary data.</text>
</comment>
<evidence type="ECO:0000313" key="10">
    <source>
        <dbReference type="EMBL" id="MFL9832401.1"/>
    </source>
</evidence>
<evidence type="ECO:0000259" key="9">
    <source>
        <dbReference type="Pfam" id="PF08352"/>
    </source>
</evidence>
<comment type="similarity">
    <text evidence="2">Belongs to the ABC transporter superfamily.</text>
</comment>
<dbReference type="InterPro" id="IPR027417">
    <property type="entry name" value="P-loop_NTPase"/>
</dbReference>
<dbReference type="Pfam" id="PF08352">
    <property type="entry name" value="oligo_HPY"/>
    <property type="match status" value="1"/>
</dbReference>
<comment type="subcellular location">
    <subcellularLocation>
        <location evidence="1">Membrane</location>
    </subcellularLocation>
</comment>
<accession>A0ABW8XWW4</accession>
<dbReference type="GO" id="GO:0005524">
    <property type="term" value="F:ATP binding"/>
    <property type="evidence" value="ECO:0007669"/>
    <property type="project" value="UniProtKB-KW"/>
</dbReference>
<dbReference type="EMBL" id="JBELQA010000024">
    <property type="protein sequence ID" value="MFL9832401.1"/>
    <property type="molecule type" value="Genomic_DNA"/>
</dbReference>
<dbReference type="RefSeq" id="WP_408082841.1">
    <property type="nucleotide sequence ID" value="NZ_JBELQA010000024.1"/>
</dbReference>
<dbReference type="PROSITE" id="PS00211">
    <property type="entry name" value="ABC_TRANSPORTER_1"/>
    <property type="match status" value="1"/>
</dbReference>
<keyword evidence="7" id="KW-0472">Membrane</keyword>
<keyword evidence="6 10" id="KW-0067">ATP-binding</keyword>
<dbReference type="PANTHER" id="PTHR43297">
    <property type="entry name" value="OLIGOPEPTIDE TRANSPORT ATP-BINDING PROTEIN APPD"/>
    <property type="match status" value="1"/>
</dbReference>
<evidence type="ECO:0000256" key="1">
    <source>
        <dbReference type="ARBA" id="ARBA00004370"/>
    </source>
</evidence>
<dbReference type="Gene3D" id="3.40.50.300">
    <property type="entry name" value="P-loop containing nucleotide triphosphate hydrolases"/>
    <property type="match status" value="1"/>
</dbReference>
<keyword evidence="3" id="KW-0813">Transport</keyword>
<evidence type="ECO:0000256" key="7">
    <source>
        <dbReference type="ARBA" id="ARBA00023136"/>
    </source>
</evidence>
<evidence type="ECO:0000256" key="2">
    <source>
        <dbReference type="ARBA" id="ARBA00005417"/>
    </source>
</evidence>
<feature type="non-terminal residue" evidence="10">
    <location>
        <position position="179"/>
    </location>
</feature>
<evidence type="ECO:0000256" key="4">
    <source>
        <dbReference type="ARBA" id="ARBA00022475"/>
    </source>
</evidence>
<dbReference type="InterPro" id="IPR003439">
    <property type="entry name" value="ABC_transporter-like_ATP-bd"/>
</dbReference>
<dbReference type="InterPro" id="IPR050388">
    <property type="entry name" value="ABC_Ni/Peptide_Import"/>
</dbReference>
<evidence type="ECO:0000256" key="5">
    <source>
        <dbReference type="ARBA" id="ARBA00022741"/>
    </source>
</evidence>
<dbReference type="CDD" id="cd03257">
    <property type="entry name" value="ABC_NikE_OppD_transporters"/>
    <property type="match status" value="1"/>
</dbReference>
<keyword evidence="5" id="KW-0547">Nucleotide-binding</keyword>
<dbReference type="PANTHER" id="PTHR43297:SF2">
    <property type="entry name" value="DIPEPTIDE TRANSPORT ATP-BINDING PROTEIN DPPD"/>
    <property type="match status" value="1"/>
</dbReference>
<protein>
    <submittedName>
        <fullName evidence="10">ABC transporter ATP-binding protein</fullName>
    </submittedName>
</protein>
<name>A0ABW8XWW4_9FLAO</name>
<evidence type="ECO:0000259" key="8">
    <source>
        <dbReference type="Pfam" id="PF00005"/>
    </source>
</evidence>
<dbReference type="SUPFAM" id="SSF52540">
    <property type="entry name" value="P-loop containing nucleoside triphosphate hydrolases"/>
    <property type="match status" value="1"/>
</dbReference>
<evidence type="ECO:0000256" key="6">
    <source>
        <dbReference type="ARBA" id="ARBA00022840"/>
    </source>
</evidence>
<dbReference type="InterPro" id="IPR017871">
    <property type="entry name" value="ABC_transporter-like_CS"/>
</dbReference>
<keyword evidence="4" id="KW-1003">Cell membrane</keyword>
<keyword evidence="11" id="KW-1185">Reference proteome</keyword>
<feature type="domain" description="Oligopeptide/dipeptide ABC transporter C-terminal" evidence="9">
    <location>
        <begin position="138"/>
        <end position="178"/>
    </location>
</feature>
<gene>
    <name evidence="10" type="ORF">ABS764_16250</name>
</gene>
<dbReference type="Proteomes" id="UP001629260">
    <property type="component" value="Unassembled WGS sequence"/>
</dbReference>
<dbReference type="Pfam" id="PF00005">
    <property type="entry name" value="ABC_tran"/>
    <property type="match status" value="1"/>
</dbReference>
<feature type="non-terminal residue" evidence="10">
    <location>
        <position position="1"/>
    </location>
</feature>
<sequence>FQDPFGSLSPRMSIADIIAEGLSVHPPKLSREESEARVVKALEDVGMKPDTRYRYPHEFSGGQRQRVMIAMALANEPDLLIADEPTTALDVTVQAQILELLRDISETSKTALMLITHDLGVVAETCTRMITMYAGEVIEDATVDEALVRPLHPYTSGLLRSLPHLSPRHGRLPSIRGRG</sequence>
<organism evidence="10 11">
    <name type="scientific">Flavobacterium plantiphilum</name>
    <dbReference type="NCBI Taxonomy" id="3163297"/>
    <lineage>
        <taxon>Bacteria</taxon>
        <taxon>Pseudomonadati</taxon>
        <taxon>Bacteroidota</taxon>
        <taxon>Flavobacteriia</taxon>
        <taxon>Flavobacteriales</taxon>
        <taxon>Flavobacteriaceae</taxon>
        <taxon>Flavobacterium</taxon>
    </lineage>
</organism>
<feature type="domain" description="ABC transporter" evidence="8">
    <location>
        <begin position="7"/>
        <end position="87"/>
    </location>
</feature>